<dbReference type="PANTHER" id="PTHR31465">
    <property type="entry name" value="PROTEIN RTA1-RELATED"/>
    <property type="match status" value="1"/>
</dbReference>
<dbReference type="Pfam" id="PF04479">
    <property type="entry name" value="RTA1"/>
    <property type="match status" value="1"/>
</dbReference>
<evidence type="ECO:0000256" key="3">
    <source>
        <dbReference type="ARBA" id="ARBA00022989"/>
    </source>
</evidence>
<comment type="subcellular location">
    <subcellularLocation>
        <location evidence="1">Membrane</location>
        <topology evidence="1">Multi-pass membrane protein</topology>
    </subcellularLocation>
</comment>
<evidence type="ECO:0000256" key="4">
    <source>
        <dbReference type="ARBA" id="ARBA00023136"/>
    </source>
</evidence>
<protein>
    <submittedName>
        <fullName evidence="6">RTA1 domain-containing protein</fullName>
    </submittedName>
</protein>
<dbReference type="EMBL" id="BAAFSV010000005">
    <property type="protein sequence ID" value="GAB1319766.1"/>
    <property type="molecule type" value="Genomic_DNA"/>
</dbReference>
<keyword evidence="3 5" id="KW-1133">Transmembrane helix</keyword>
<feature type="transmembrane region" description="Helical" evidence="5">
    <location>
        <begin position="244"/>
        <end position="264"/>
    </location>
</feature>
<feature type="transmembrane region" description="Helical" evidence="5">
    <location>
        <begin position="192"/>
        <end position="212"/>
    </location>
</feature>
<keyword evidence="7" id="KW-1185">Reference proteome</keyword>
<sequence>MSDAGLMPASVYFYEPNKEAAIFFAAAFAAAGLFHLWQCIHYRCFKLTAVLLLCCALLTAGFATRGYGAFHYEDVAVYTASMLLIYMAPPLIELANYHILGRIFYFVPYFAPIHPARLLVTSACLCVVIELLTIMGISYLSNSSVADRFISVGATLAKASLVVQILVISAFLVLAGISHKACRIGRITNPKVIHPLIASYASMLLTLARTIYRTVDHFADPPPINVDFSGLDPLSLRPTVRYEWYFYVFEAAPLLLSLTLWNVWHPRRYLPENYKVYLAQDGKTQLKGPGWKDTRTLGETLFDPFSALMHRGGHQKPFWENNGYAFKMARRRGSGRV</sequence>
<evidence type="ECO:0000256" key="2">
    <source>
        <dbReference type="ARBA" id="ARBA00022692"/>
    </source>
</evidence>
<feature type="transmembrane region" description="Helical" evidence="5">
    <location>
        <begin position="75"/>
        <end position="97"/>
    </location>
</feature>
<reference evidence="6 7" key="1">
    <citation type="submission" date="2024-09" db="EMBL/GenBank/DDBJ databases">
        <title>Itraconazole resistance in Madurella fahalii resulting from another homologue of gene encoding cytochrome P450 14-alpha sterol demethylase (CYP51).</title>
        <authorList>
            <person name="Yoshioka I."/>
            <person name="Fahal A.H."/>
            <person name="Kaneko S."/>
            <person name="Yaguchi T."/>
        </authorList>
    </citation>
    <scope>NUCLEOTIDE SEQUENCE [LARGE SCALE GENOMIC DNA]</scope>
    <source>
        <strain evidence="6 7">IFM 68171</strain>
    </source>
</reference>
<evidence type="ECO:0000256" key="5">
    <source>
        <dbReference type="SAM" id="Phobius"/>
    </source>
</evidence>
<proteinExistence type="predicted"/>
<comment type="caution">
    <text evidence="6">The sequence shown here is derived from an EMBL/GenBank/DDBJ whole genome shotgun (WGS) entry which is preliminary data.</text>
</comment>
<keyword evidence="2 5" id="KW-0812">Transmembrane</keyword>
<feature type="transmembrane region" description="Helical" evidence="5">
    <location>
        <begin position="161"/>
        <end position="180"/>
    </location>
</feature>
<name>A0ABQ0GPX1_9PEZI</name>
<gene>
    <name evidence="6" type="ORF">MFIFM68171_09976</name>
</gene>
<dbReference type="GeneID" id="98180718"/>
<dbReference type="InterPro" id="IPR007568">
    <property type="entry name" value="RTA1"/>
</dbReference>
<feature type="transmembrane region" description="Helical" evidence="5">
    <location>
        <begin position="44"/>
        <end position="63"/>
    </location>
</feature>
<organism evidence="6 7">
    <name type="scientific">Madurella fahalii</name>
    <dbReference type="NCBI Taxonomy" id="1157608"/>
    <lineage>
        <taxon>Eukaryota</taxon>
        <taxon>Fungi</taxon>
        <taxon>Dikarya</taxon>
        <taxon>Ascomycota</taxon>
        <taxon>Pezizomycotina</taxon>
        <taxon>Sordariomycetes</taxon>
        <taxon>Sordariomycetidae</taxon>
        <taxon>Sordariales</taxon>
        <taxon>Sordariales incertae sedis</taxon>
        <taxon>Madurella</taxon>
    </lineage>
</organism>
<dbReference type="Proteomes" id="UP001628179">
    <property type="component" value="Unassembled WGS sequence"/>
</dbReference>
<keyword evidence="4 5" id="KW-0472">Membrane</keyword>
<feature type="transmembrane region" description="Helical" evidence="5">
    <location>
        <begin position="20"/>
        <end position="37"/>
    </location>
</feature>
<evidence type="ECO:0000313" key="6">
    <source>
        <dbReference type="EMBL" id="GAB1319766.1"/>
    </source>
</evidence>
<dbReference type="PANTHER" id="PTHR31465:SF34">
    <property type="entry name" value="DOMAIN PROTEIN, PUTATIVE (AFU_ORTHOLOGUE AFUA_3G00480)-RELATED"/>
    <property type="match status" value="1"/>
</dbReference>
<accession>A0ABQ0GPX1</accession>
<evidence type="ECO:0000313" key="7">
    <source>
        <dbReference type="Proteomes" id="UP001628179"/>
    </source>
</evidence>
<evidence type="ECO:0000256" key="1">
    <source>
        <dbReference type="ARBA" id="ARBA00004141"/>
    </source>
</evidence>
<feature type="transmembrane region" description="Helical" evidence="5">
    <location>
        <begin position="118"/>
        <end position="141"/>
    </location>
</feature>
<dbReference type="RefSeq" id="XP_070921496.1">
    <property type="nucleotide sequence ID" value="XM_071065395.1"/>
</dbReference>